<sequence length="83" mass="9528">MKKILVNVQVELDVPDTWQLVEHPDEVQAIKLEDGRFMYMSFLPMFTTDPNAGAEWSSECTDAFSEEILDMVADEEVLMKVET</sequence>
<dbReference type="OrthoDB" id="8811917at2"/>
<dbReference type="Proteomes" id="UP000311008">
    <property type="component" value="Chromosome"/>
</dbReference>
<reference evidence="2" key="1">
    <citation type="journal article" date="2019" name="ISME J.">
        <title>Evolution in action: habitat transition from sediment to the pelagial leads to genome streamlining in Methylophilaceae.</title>
        <authorList>
            <person name="Salcher M."/>
            <person name="Schaefle D."/>
            <person name="Kaspar M."/>
            <person name="Neuenschwander S.M."/>
            <person name="Ghai R."/>
        </authorList>
    </citation>
    <scope>NUCLEOTIDE SEQUENCE [LARGE SCALE GENOMIC DNA]</scope>
    <source>
        <strain evidence="2">MMS-M-51</strain>
    </source>
</reference>
<dbReference type="RefSeq" id="WP_140004112.1">
    <property type="nucleotide sequence ID" value="NZ_CP040946.1"/>
</dbReference>
<dbReference type="AlphaFoldDB" id="A0A5B8CU18"/>
<protein>
    <submittedName>
        <fullName evidence="1">Uncharacterized protein</fullName>
    </submittedName>
</protein>
<organism evidence="1 2">
    <name type="scientific">Methylophilus medardicus</name>
    <dbReference type="NCBI Taxonomy" id="2588534"/>
    <lineage>
        <taxon>Bacteria</taxon>
        <taxon>Pseudomonadati</taxon>
        <taxon>Pseudomonadota</taxon>
        <taxon>Betaproteobacteria</taxon>
        <taxon>Nitrosomonadales</taxon>
        <taxon>Methylophilaceae</taxon>
        <taxon>Methylophilus</taxon>
    </lineage>
</organism>
<dbReference type="EMBL" id="CP040946">
    <property type="protein sequence ID" value="QDC44782.1"/>
    <property type="molecule type" value="Genomic_DNA"/>
</dbReference>
<evidence type="ECO:0000313" key="1">
    <source>
        <dbReference type="EMBL" id="QDC44782.1"/>
    </source>
</evidence>
<proteinExistence type="predicted"/>
<dbReference type="KEGG" id="mmec:FIU01_09800"/>
<accession>A0A5B8CU18</accession>
<keyword evidence="2" id="KW-1185">Reference proteome</keyword>
<evidence type="ECO:0000313" key="2">
    <source>
        <dbReference type="Proteomes" id="UP000311008"/>
    </source>
</evidence>
<gene>
    <name evidence="1" type="ORF">FIU01_09800</name>
</gene>
<name>A0A5B8CU18_9PROT</name>